<keyword evidence="3" id="KW-1185">Reference proteome</keyword>
<gene>
    <name evidence="2" type="ORF">HGUI_02478</name>
</gene>
<evidence type="ECO:0000256" key="1">
    <source>
        <dbReference type="SAM" id="MobiDB-lite"/>
    </source>
</evidence>
<evidence type="ECO:0000313" key="2">
    <source>
        <dbReference type="EMBL" id="SGZ40278.1"/>
    </source>
</evidence>
<protein>
    <submittedName>
        <fullName evidence="2">Uncharacterized protein</fullName>
    </submittedName>
</protein>
<name>A0A1L0FL35_9ASCO</name>
<organism evidence="2 3">
    <name type="scientific">Hanseniaspora guilliermondii</name>
    <dbReference type="NCBI Taxonomy" id="56406"/>
    <lineage>
        <taxon>Eukaryota</taxon>
        <taxon>Fungi</taxon>
        <taxon>Dikarya</taxon>
        <taxon>Ascomycota</taxon>
        <taxon>Saccharomycotina</taxon>
        <taxon>Saccharomycetes</taxon>
        <taxon>Saccharomycodales</taxon>
        <taxon>Saccharomycodaceae</taxon>
        <taxon>Hanseniaspora</taxon>
    </lineage>
</organism>
<feature type="compositionally biased region" description="Basic residues" evidence="1">
    <location>
        <begin position="200"/>
        <end position="214"/>
    </location>
</feature>
<dbReference type="OrthoDB" id="4096434at2759"/>
<evidence type="ECO:0000313" key="3">
    <source>
        <dbReference type="Proteomes" id="UP000183365"/>
    </source>
</evidence>
<accession>A0A1L0FL35</accession>
<sequence>MLSTGNDFINLFSTNNAKNGQYENTFSPPYMCSPMSLSSESVRNYNFNKGDMFDLSKTDMRGISRETSPMYITQDMQNVTMMAYDTLKPFKEFELNSSGTTVMSNHESIDEMLNYNFTESETLNQTPNNEATSIAPSDLMNDAHTQDLHSKSLSLATTVEQESPNGISFEDDLLSDDLLKISLDIEQSLFEEPHLDTNKKKLKRPKRKNCKTKNKSQEVQDENTIKVKKVYNTRGKSISDSRLSTESLRQSFQLSSASAANKLEEYIESLLVEHCNFQLGYRTWVRDTEKDEREKILNTLEFQLNKNVDYLKEITGIDKKLKKRSIETIVRKCTYAKQQSRLRKERRKIAQMKSKLAKEHL</sequence>
<dbReference type="AlphaFoldDB" id="A0A1L0FL35"/>
<proteinExistence type="predicted"/>
<dbReference type="VEuPathDB" id="FungiDB:HGUI_02478"/>
<dbReference type="EMBL" id="FQNF01000045">
    <property type="protein sequence ID" value="SGZ40278.1"/>
    <property type="molecule type" value="Genomic_DNA"/>
</dbReference>
<feature type="region of interest" description="Disordered" evidence="1">
    <location>
        <begin position="200"/>
        <end position="219"/>
    </location>
</feature>
<dbReference type="Proteomes" id="UP000183365">
    <property type="component" value="Unassembled WGS sequence"/>
</dbReference>
<reference evidence="3" key="1">
    <citation type="submission" date="2016-11" db="EMBL/GenBank/DDBJ databases">
        <authorList>
            <person name="Guldener U."/>
        </authorList>
    </citation>
    <scope>NUCLEOTIDE SEQUENCE [LARGE SCALE GENOMIC DNA]</scope>
</reference>